<dbReference type="Proteomes" id="UP001152622">
    <property type="component" value="Chromosome 5"/>
</dbReference>
<protein>
    <submittedName>
        <fullName evidence="1">Uncharacterized protein</fullName>
    </submittedName>
</protein>
<evidence type="ECO:0000313" key="2">
    <source>
        <dbReference type="Proteomes" id="UP001152622"/>
    </source>
</evidence>
<proteinExistence type="predicted"/>
<gene>
    <name evidence="1" type="ORF">SKAU_G00165270</name>
</gene>
<organism evidence="1 2">
    <name type="scientific">Synaphobranchus kaupii</name>
    <name type="common">Kaup's arrowtooth eel</name>
    <dbReference type="NCBI Taxonomy" id="118154"/>
    <lineage>
        <taxon>Eukaryota</taxon>
        <taxon>Metazoa</taxon>
        <taxon>Chordata</taxon>
        <taxon>Craniata</taxon>
        <taxon>Vertebrata</taxon>
        <taxon>Euteleostomi</taxon>
        <taxon>Actinopterygii</taxon>
        <taxon>Neopterygii</taxon>
        <taxon>Teleostei</taxon>
        <taxon>Anguilliformes</taxon>
        <taxon>Synaphobranchidae</taxon>
        <taxon>Synaphobranchus</taxon>
    </lineage>
</organism>
<accession>A0A9Q1J0A2</accession>
<comment type="caution">
    <text evidence="1">The sequence shown here is derived from an EMBL/GenBank/DDBJ whole genome shotgun (WGS) entry which is preliminary data.</text>
</comment>
<dbReference type="EMBL" id="JAINUF010000005">
    <property type="protein sequence ID" value="KAJ8360002.1"/>
    <property type="molecule type" value="Genomic_DNA"/>
</dbReference>
<sequence>MPYKQQASAFSKVSIGYSGEGLVPINRPARSGENRPAMPSPALKPRGRPCGFVLSLSSLLDYSDPCW</sequence>
<reference evidence="1" key="1">
    <citation type="journal article" date="2023" name="Science">
        <title>Genome structures resolve the early diversification of teleost fishes.</title>
        <authorList>
            <person name="Parey E."/>
            <person name="Louis A."/>
            <person name="Montfort J."/>
            <person name="Bouchez O."/>
            <person name="Roques C."/>
            <person name="Iampietro C."/>
            <person name="Lluch J."/>
            <person name="Castinel A."/>
            <person name="Donnadieu C."/>
            <person name="Desvignes T."/>
            <person name="Floi Bucao C."/>
            <person name="Jouanno E."/>
            <person name="Wen M."/>
            <person name="Mejri S."/>
            <person name="Dirks R."/>
            <person name="Jansen H."/>
            <person name="Henkel C."/>
            <person name="Chen W.J."/>
            <person name="Zahm M."/>
            <person name="Cabau C."/>
            <person name="Klopp C."/>
            <person name="Thompson A.W."/>
            <person name="Robinson-Rechavi M."/>
            <person name="Braasch I."/>
            <person name="Lecointre G."/>
            <person name="Bobe J."/>
            <person name="Postlethwait J.H."/>
            <person name="Berthelot C."/>
            <person name="Roest Crollius H."/>
            <person name="Guiguen Y."/>
        </authorList>
    </citation>
    <scope>NUCLEOTIDE SEQUENCE</scope>
    <source>
        <strain evidence="1">WJC10195</strain>
    </source>
</reference>
<evidence type="ECO:0000313" key="1">
    <source>
        <dbReference type="EMBL" id="KAJ8360002.1"/>
    </source>
</evidence>
<name>A0A9Q1J0A2_SYNKA</name>
<dbReference type="AlphaFoldDB" id="A0A9Q1J0A2"/>
<keyword evidence="2" id="KW-1185">Reference proteome</keyword>